<dbReference type="InterPro" id="IPR011042">
    <property type="entry name" value="6-blade_b-propeller_TolB-like"/>
</dbReference>
<accession>A0ABN0WR02</accession>
<dbReference type="Proteomes" id="UP001501757">
    <property type="component" value="Unassembled WGS sequence"/>
</dbReference>
<name>A0ABN0WR02_9ALTE</name>
<dbReference type="SUPFAM" id="SSF63829">
    <property type="entry name" value="Calcium-dependent phosphotriesterase"/>
    <property type="match status" value="1"/>
</dbReference>
<evidence type="ECO:0000313" key="3">
    <source>
        <dbReference type="EMBL" id="GAA0344124.1"/>
    </source>
</evidence>
<evidence type="ECO:0000256" key="1">
    <source>
        <dbReference type="ARBA" id="ARBA00008853"/>
    </source>
</evidence>
<evidence type="ECO:0000259" key="2">
    <source>
        <dbReference type="Pfam" id="PF08450"/>
    </source>
</evidence>
<evidence type="ECO:0000313" key="4">
    <source>
        <dbReference type="Proteomes" id="UP001501757"/>
    </source>
</evidence>
<dbReference type="Pfam" id="PF08450">
    <property type="entry name" value="SGL"/>
    <property type="match status" value="1"/>
</dbReference>
<comment type="caution">
    <text evidence="3">The sequence shown here is derived from an EMBL/GenBank/DDBJ whole genome shotgun (WGS) entry which is preliminary data.</text>
</comment>
<dbReference type="InterPro" id="IPR005511">
    <property type="entry name" value="SMP-30"/>
</dbReference>
<dbReference type="RefSeq" id="WP_343841563.1">
    <property type="nucleotide sequence ID" value="NZ_BAAAEI010000005.1"/>
</dbReference>
<dbReference type="Gene3D" id="2.120.10.30">
    <property type="entry name" value="TolB, C-terminal domain"/>
    <property type="match status" value="1"/>
</dbReference>
<dbReference type="PANTHER" id="PTHR10907">
    <property type="entry name" value="REGUCALCIN"/>
    <property type="match status" value="1"/>
</dbReference>
<organism evidence="3 4">
    <name type="scientific">Bowmanella denitrificans</name>
    <dbReference type="NCBI Taxonomy" id="366582"/>
    <lineage>
        <taxon>Bacteria</taxon>
        <taxon>Pseudomonadati</taxon>
        <taxon>Pseudomonadota</taxon>
        <taxon>Gammaproteobacteria</taxon>
        <taxon>Alteromonadales</taxon>
        <taxon>Alteromonadaceae</taxon>
        <taxon>Bowmanella</taxon>
    </lineage>
</organism>
<comment type="similarity">
    <text evidence="1">Belongs to the SMP-30/CGR1 family.</text>
</comment>
<dbReference type="PANTHER" id="PTHR10907:SF47">
    <property type="entry name" value="REGUCALCIN"/>
    <property type="match status" value="1"/>
</dbReference>
<reference evidence="3 4" key="1">
    <citation type="journal article" date="2019" name="Int. J. Syst. Evol. Microbiol.">
        <title>The Global Catalogue of Microorganisms (GCM) 10K type strain sequencing project: providing services to taxonomists for standard genome sequencing and annotation.</title>
        <authorList>
            <consortium name="The Broad Institute Genomics Platform"/>
            <consortium name="The Broad Institute Genome Sequencing Center for Infectious Disease"/>
            <person name="Wu L."/>
            <person name="Ma J."/>
        </authorList>
    </citation>
    <scope>NUCLEOTIDE SEQUENCE [LARGE SCALE GENOMIC DNA]</scope>
    <source>
        <strain evidence="3 4">JCM 13378</strain>
    </source>
</reference>
<dbReference type="InterPro" id="IPR013658">
    <property type="entry name" value="SGL"/>
</dbReference>
<proteinExistence type="inferred from homology"/>
<dbReference type="PRINTS" id="PR01790">
    <property type="entry name" value="SMP30FAMILY"/>
</dbReference>
<gene>
    <name evidence="3" type="ORF">GCM10009092_05810</name>
</gene>
<sequence>MVTTPAQLIARLPVQNRLGEGVLYHQATDSVYWTDIKGGGLYRHSLTDNQTQHFEPPFAISAFGFTDIAGCLVVAFVHALALYWPETGEVQRLHDGESHLPGNRFNDGKVGPDGNFWIGSMVENPQANPAKASASLYRLDTQGELTRAFDGIQISNGLCWSPDARQMYHADSPLGLIRRYRFVDMPEQGQQFVQTEQGASPDGACVDSLGRIWNAQWGGSRVVCYSPSGKPAGQLNLPVSQPTCVALGGKQGNLLFVTSAWDELSDSQRAKEPYAGDLFIFAVDAQALAEPQFKAGALINKQV</sequence>
<protein>
    <submittedName>
        <fullName evidence="3">SMP-30/gluconolactonase/LRE family protein</fullName>
    </submittedName>
</protein>
<keyword evidence="4" id="KW-1185">Reference proteome</keyword>
<feature type="domain" description="SMP-30/Gluconolactonase/LRE-like region" evidence="2">
    <location>
        <begin position="18"/>
        <end position="260"/>
    </location>
</feature>
<dbReference type="EMBL" id="BAAAEI010000005">
    <property type="protein sequence ID" value="GAA0344124.1"/>
    <property type="molecule type" value="Genomic_DNA"/>
</dbReference>